<gene>
    <name evidence="10" type="primary">OR-80</name>
</gene>
<proteinExistence type="evidence at transcript level"/>
<keyword evidence="7 9" id="KW-0675">Receptor</keyword>
<dbReference type="EMBL" id="LN885132">
    <property type="protein sequence ID" value="CUQ99421.1"/>
    <property type="molecule type" value="mRNA"/>
</dbReference>
<evidence type="ECO:0000256" key="7">
    <source>
        <dbReference type="ARBA" id="ARBA00023170"/>
    </source>
</evidence>
<evidence type="ECO:0000256" key="1">
    <source>
        <dbReference type="ARBA" id="ARBA00004141"/>
    </source>
</evidence>
<dbReference type="AlphaFoldDB" id="A0A0N7MCA7"/>
<dbReference type="Pfam" id="PF02949">
    <property type="entry name" value="7tm_6"/>
    <property type="match status" value="1"/>
</dbReference>
<sequence>MSDLMFDQSMSKIEILFRITGINITSKGTPNTRKNRIIYILNFILLNTDVLGAVCWFISGLLHGKNLTQLTYVAPCVTLSFLGDFKTIFLVLYEKNINQLIQNLRKMELREKTRERTDAKDAMIKKKMNFLNAVVNVSYVLNILLLVAFAINPLVLMGLKYMKTGELEFLLPFLIVYPFNAYDIKVWPMVYIRQIWSEVVVVLDVCVADFMFYIFCTHITIQFQLLQHKIEKIIDTPKNINTKILYNEHFRTKLIEIIKWHQELIWSTNLLETIYTKSTLYNFVSSSIIICLTGFNVTAINDIALVISFLTFLFMGLLQIFFLCFFGDMLMKASMDVSDAVHNSYWYLAHPRIGKHLLLVQTRAQKPCKLTASGFADVNLRAFMKILSTSWSYFALLQTLYSPPRE</sequence>
<evidence type="ECO:0000256" key="6">
    <source>
        <dbReference type="ARBA" id="ARBA00023136"/>
    </source>
</evidence>
<evidence type="ECO:0000256" key="3">
    <source>
        <dbReference type="ARBA" id="ARBA00022692"/>
    </source>
</evidence>
<dbReference type="GO" id="GO:0007165">
    <property type="term" value="P:signal transduction"/>
    <property type="evidence" value="ECO:0007669"/>
    <property type="project" value="UniProtKB-KW"/>
</dbReference>
<organism evidence="10">
    <name type="scientific">Manduca sexta</name>
    <name type="common">Tobacco hawkmoth</name>
    <name type="synonym">Tobacco hornworm</name>
    <dbReference type="NCBI Taxonomy" id="7130"/>
    <lineage>
        <taxon>Eukaryota</taxon>
        <taxon>Metazoa</taxon>
        <taxon>Ecdysozoa</taxon>
        <taxon>Arthropoda</taxon>
        <taxon>Hexapoda</taxon>
        <taxon>Insecta</taxon>
        <taxon>Pterygota</taxon>
        <taxon>Neoptera</taxon>
        <taxon>Endopterygota</taxon>
        <taxon>Lepidoptera</taxon>
        <taxon>Glossata</taxon>
        <taxon>Ditrysia</taxon>
        <taxon>Bombycoidea</taxon>
        <taxon>Sphingidae</taxon>
        <taxon>Sphinginae</taxon>
        <taxon>Sphingini</taxon>
        <taxon>Manduca</taxon>
    </lineage>
</organism>
<comment type="caution">
    <text evidence="9">Lacks conserved residue(s) required for the propagation of feature annotation.</text>
</comment>
<feature type="transmembrane region" description="Helical" evidence="9">
    <location>
        <begin position="37"/>
        <end position="59"/>
    </location>
</feature>
<evidence type="ECO:0000313" key="10">
    <source>
        <dbReference type="EMBL" id="CUQ99421.1"/>
    </source>
</evidence>
<reference evidence="10" key="1">
    <citation type="submission" date="2015-08" db="EMBL/GenBank/DDBJ databases">
        <title>A reference gene set for chemosensory receptor genes of Manduca sexta.</title>
        <authorList>
            <person name="Koenig C."/>
            <person name="Hirsh A."/>
            <person name="Bucks S."/>
            <person name="Klinner C."/>
            <person name="Vogel H."/>
            <person name="Shukla A."/>
            <person name="Mansfield J.H."/>
            <person name="Morton B."/>
            <person name="Hansson B.S."/>
            <person name="Grosse-Wilde E."/>
        </authorList>
    </citation>
    <scope>NUCLEOTIDE SEQUENCE</scope>
</reference>
<dbReference type="GO" id="GO:0004984">
    <property type="term" value="F:olfactory receptor activity"/>
    <property type="evidence" value="ECO:0007669"/>
    <property type="project" value="InterPro"/>
</dbReference>
<keyword evidence="6 9" id="KW-0472">Membrane</keyword>
<dbReference type="PANTHER" id="PTHR21137:SF44">
    <property type="entry name" value="ODORANT RECEPTOR 13A-RELATED"/>
    <property type="match status" value="1"/>
</dbReference>
<protein>
    <recommendedName>
        <fullName evidence="9">Odorant receptor</fullName>
    </recommendedName>
</protein>
<dbReference type="PANTHER" id="PTHR21137">
    <property type="entry name" value="ODORANT RECEPTOR"/>
    <property type="match status" value="1"/>
</dbReference>
<accession>A0A0N7MCA7</accession>
<evidence type="ECO:0000256" key="8">
    <source>
        <dbReference type="ARBA" id="ARBA00023224"/>
    </source>
</evidence>
<dbReference type="OrthoDB" id="8185860at2759"/>
<feature type="transmembrane region" description="Helical" evidence="9">
    <location>
        <begin position="130"/>
        <end position="151"/>
    </location>
</feature>
<feature type="transmembrane region" description="Helical" evidence="9">
    <location>
        <begin position="303"/>
        <end position="326"/>
    </location>
</feature>
<keyword evidence="4 9" id="KW-0552">Olfaction</keyword>
<keyword evidence="8 9" id="KW-0807">Transducer</keyword>
<dbReference type="GO" id="GO:0005549">
    <property type="term" value="F:odorant binding"/>
    <property type="evidence" value="ECO:0007669"/>
    <property type="project" value="InterPro"/>
</dbReference>
<feature type="transmembrane region" description="Helical" evidence="9">
    <location>
        <begin position="195"/>
        <end position="216"/>
    </location>
</feature>
<evidence type="ECO:0000256" key="5">
    <source>
        <dbReference type="ARBA" id="ARBA00022989"/>
    </source>
</evidence>
<evidence type="ECO:0000256" key="4">
    <source>
        <dbReference type="ARBA" id="ARBA00022725"/>
    </source>
</evidence>
<evidence type="ECO:0000256" key="9">
    <source>
        <dbReference type="RuleBase" id="RU351113"/>
    </source>
</evidence>
<keyword evidence="3 9" id="KW-0812">Transmembrane</keyword>
<comment type="subcellular location">
    <subcellularLocation>
        <location evidence="9">Cell membrane</location>
        <topology evidence="9">Multi-pass membrane protein</topology>
    </subcellularLocation>
    <subcellularLocation>
        <location evidence="1">Membrane</location>
        <topology evidence="1">Multi-pass membrane protein</topology>
    </subcellularLocation>
</comment>
<keyword evidence="5 9" id="KW-1133">Transmembrane helix</keyword>
<name>A0A0N7MCA7_MANSE</name>
<dbReference type="GO" id="GO:0005886">
    <property type="term" value="C:plasma membrane"/>
    <property type="evidence" value="ECO:0007669"/>
    <property type="project" value="UniProtKB-SubCell"/>
</dbReference>
<feature type="transmembrane region" description="Helical" evidence="9">
    <location>
        <begin position="71"/>
        <end position="93"/>
    </location>
</feature>
<evidence type="ECO:0000256" key="2">
    <source>
        <dbReference type="ARBA" id="ARBA00022606"/>
    </source>
</evidence>
<comment type="similarity">
    <text evidence="9">Belongs to the insect chemoreceptor superfamily. Heteromeric odorant receptor channel (TC 1.A.69) family.</text>
</comment>
<dbReference type="InterPro" id="IPR004117">
    <property type="entry name" value="7tm6_olfct_rcpt"/>
</dbReference>
<keyword evidence="2 9" id="KW-0716">Sensory transduction</keyword>